<protein>
    <submittedName>
        <fullName evidence="1">Uncharacterized protein</fullName>
    </submittedName>
</protein>
<proteinExistence type="predicted"/>
<reference evidence="1 2" key="1">
    <citation type="journal article" date="2016" name="Sci. Rep.">
        <title>The genome sequence of the outbreeding globe artichoke constructed de novo incorporating a phase-aware low-pass sequencing strategy of F1 progeny.</title>
        <authorList>
            <person name="Scaglione D."/>
            <person name="Reyes-Chin-Wo S."/>
            <person name="Acquadro A."/>
            <person name="Froenicke L."/>
            <person name="Portis E."/>
            <person name="Beitel C."/>
            <person name="Tirone M."/>
            <person name="Mauro R."/>
            <person name="Lo Monaco A."/>
            <person name="Mauromicale G."/>
            <person name="Faccioli P."/>
            <person name="Cattivelli L."/>
            <person name="Rieseberg L."/>
            <person name="Michelmore R."/>
            <person name="Lanteri S."/>
        </authorList>
    </citation>
    <scope>NUCLEOTIDE SEQUENCE [LARGE SCALE GENOMIC DNA]</scope>
    <source>
        <strain evidence="1">2C</strain>
    </source>
</reference>
<accession>A0A103XFK4</accession>
<dbReference type="PANTHER" id="PTHR33427">
    <property type="entry name" value="HNH ENDONUCLEASE"/>
    <property type="match status" value="1"/>
</dbReference>
<gene>
    <name evidence="1" type="ORF">Ccrd_008268</name>
</gene>
<organism evidence="1 2">
    <name type="scientific">Cynara cardunculus var. scolymus</name>
    <name type="common">Globe artichoke</name>
    <name type="synonym">Cynara scolymus</name>
    <dbReference type="NCBI Taxonomy" id="59895"/>
    <lineage>
        <taxon>Eukaryota</taxon>
        <taxon>Viridiplantae</taxon>
        <taxon>Streptophyta</taxon>
        <taxon>Embryophyta</taxon>
        <taxon>Tracheophyta</taxon>
        <taxon>Spermatophyta</taxon>
        <taxon>Magnoliopsida</taxon>
        <taxon>eudicotyledons</taxon>
        <taxon>Gunneridae</taxon>
        <taxon>Pentapetalae</taxon>
        <taxon>asterids</taxon>
        <taxon>campanulids</taxon>
        <taxon>Asterales</taxon>
        <taxon>Asteraceae</taxon>
        <taxon>Carduoideae</taxon>
        <taxon>Cardueae</taxon>
        <taxon>Carduinae</taxon>
        <taxon>Cynara</taxon>
    </lineage>
</organism>
<dbReference type="EMBL" id="LEKV01005149">
    <property type="protein sequence ID" value="KVH89744.1"/>
    <property type="molecule type" value="Genomic_DNA"/>
</dbReference>
<sequence>MFPVVDLKNKSNIFVSILWKQLNRLGNIGFDPETFRINPYRIAQFVHAYSVFPLASDIDHWGRGLTASSNLRLLEWQVCKKKHNKLECRLFIFPRQFATTLSSKMTIHVQATIHTLDDSKIITPPIAPLNEDINQWKQHGETFYMNFRVGEEEAQAKMSCSVSELFLHEQLFLLYCGGMWKLPEFLVPTNGWPCQAHRRMLLMEEGQLIK</sequence>
<dbReference type="STRING" id="59895.A0A103XFK4"/>
<dbReference type="AlphaFoldDB" id="A0A103XFK4"/>
<dbReference type="Proteomes" id="UP000243975">
    <property type="component" value="Unassembled WGS sequence"/>
</dbReference>
<dbReference type="PANTHER" id="PTHR33427:SF2">
    <property type="entry name" value="TRICHOHYALIN"/>
    <property type="match status" value="1"/>
</dbReference>
<keyword evidence="2" id="KW-1185">Reference proteome</keyword>
<evidence type="ECO:0000313" key="2">
    <source>
        <dbReference type="Proteomes" id="UP000243975"/>
    </source>
</evidence>
<name>A0A103XFK4_CYNCS</name>
<comment type="caution">
    <text evidence="1">The sequence shown here is derived from an EMBL/GenBank/DDBJ whole genome shotgun (WGS) entry which is preliminary data.</text>
</comment>
<dbReference type="Gramene" id="KVH89744">
    <property type="protein sequence ID" value="KVH89744"/>
    <property type="gene ID" value="Ccrd_008268"/>
</dbReference>
<evidence type="ECO:0000313" key="1">
    <source>
        <dbReference type="EMBL" id="KVH89744.1"/>
    </source>
</evidence>